<accession>X1D8J5</accession>
<dbReference type="AlphaFoldDB" id="X1D8J5"/>
<name>X1D8J5_9ZZZZ</name>
<gene>
    <name evidence="1" type="ORF">S01H4_40223</name>
</gene>
<organism evidence="1">
    <name type="scientific">marine sediment metagenome</name>
    <dbReference type="NCBI Taxonomy" id="412755"/>
    <lineage>
        <taxon>unclassified sequences</taxon>
        <taxon>metagenomes</taxon>
        <taxon>ecological metagenomes</taxon>
    </lineage>
</organism>
<reference evidence="1" key="1">
    <citation type="journal article" date="2014" name="Front. Microbiol.">
        <title>High frequency of phylogenetically diverse reductive dehalogenase-homologous genes in deep subseafloor sedimentary metagenomes.</title>
        <authorList>
            <person name="Kawai M."/>
            <person name="Futagami T."/>
            <person name="Toyoda A."/>
            <person name="Takaki Y."/>
            <person name="Nishi S."/>
            <person name="Hori S."/>
            <person name="Arai W."/>
            <person name="Tsubouchi T."/>
            <person name="Morono Y."/>
            <person name="Uchiyama I."/>
            <person name="Ito T."/>
            <person name="Fujiyama A."/>
            <person name="Inagaki F."/>
            <person name="Takami H."/>
        </authorList>
    </citation>
    <scope>NUCLEOTIDE SEQUENCE</scope>
    <source>
        <strain evidence="1">Expedition CK06-06</strain>
    </source>
</reference>
<sequence length="157" mass="18821">MKINFTNKEYRLLLDMVEIAEWVLNAHKTASSDEIKKYSDLYQKILSYAKDMGFENLIIYDKNLDGYFATSEYEESEHMRYIEEFEDDVFWDALPHRLAVRDLVKEVGEKKYEEMEFVERATKLVELESIYYKELEENGIDNLRFENQSPSDMTDLH</sequence>
<proteinExistence type="predicted"/>
<dbReference type="EMBL" id="BART01021880">
    <property type="protein sequence ID" value="GAH04615.1"/>
    <property type="molecule type" value="Genomic_DNA"/>
</dbReference>
<comment type="caution">
    <text evidence="1">The sequence shown here is derived from an EMBL/GenBank/DDBJ whole genome shotgun (WGS) entry which is preliminary data.</text>
</comment>
<protein>
    <submittedName>
        <fullName evidence="1">Uncharacterized protein</fullName>
    </submittedName>
</protein>
<evidence type="ECO:0000313" key="1">
    <source>
        <dbReference type="EMBL" id="GAH04615.1"/>
    </source>
</evidence>